<sequence>MPLFRKKKTPSKPAPGQPDQSDNLMDQITTSMNQFMSGSQQTQTRIDNERKNAQTAMRAGNKAKAASHLKRCKHLERQQQLQLKAYDQIDAMLSKAREATMLGETAKTYEMAAKLLEQKSKEIDQIPDLLDRAADAMDEITGVTDEFLLTSIGGEMDDEIADELAELEAEMDAEKLDEFGAVPTGAAMGSSLPAAEEKAPPTSHVSSEPDSIDMMDLVC</sequence>
<evidence type="ECO:0000256" key="1">
    <source>
        <dbReference type="SAM" id="MobiDB-lite"/>
    </source>
</evidence>
<name>A0ABQ5JV80_9EUKA</name>
<protein>
    <submittedName>
        <fullName evidence="2">Snf7 family like protein</fullName>
    </submittedName>
</protein>
<feature type="compositionally biased region" description="Basic residues" evidence="1">
    <location>
        <begin position="1"/>
        <end position="10"/>
    </location>
</feature>
<feature type="compositionally biased region" description="Polar residues" evidence="1">
    <location>
        <begin position="36"/>
        <end position="45"/>
    </location>
</feature>
<feature type="region of interest" description="Disordered" evidence="1">
    <location>
        <begin position="36"/>
        <end position="60"/>
    </location>
</feature>
<dbReference type="Proteomes" id="UP001057375">
    <property type="component" value="Unassembled WGS sequence"/>
</dbReference>
<organism evidence="2 3">
    <name type="scientific">Aduncisulcus paluster</name>
    <dbReference type="NCBI Taxonomy" id="2918883"/>
    <lineage>
        <taxon>Eukaryota</taxon>
        <taxon>Metamonada</taxon>
        <taxon>Carpediemonas-like organisms</taxon>
        <taxon>Aduncisulcus</taxon>
    </lineage>
</organism>
<feature type="region of interest" description="Disordered" evidence="1">
    <location>
        <begin position="1"/>
        <end position="24"/>
    </location>
</feature>
<dbReference type="PANTHER" id="PTHR22761">
    <property type="entry name" value="CHARGED MULTIVESICULAR BODY PROTEIN"/>
    <property type="match status" value="1"/>
</dbReference>
<evidence type="ECO:0000313" key="3">
    <source>
        <dbReference type="Proteomes" id="UP001057375"/>
    </source>
</evidence>
<feature type="region of interest" description="Disordered" evidence="1">
    <location>
        <begin position="183"/>
        <end position="219"/>
    </location>
</feature>
<keyword evidence="3" id="KW-1185">Reference proteome</keyword>
<proteinExistence type="predicted"/>
<accession>A0ABQ5JV80</accession>
<dbReference type="Pfam" id="PF03357">
    <property type="entry name" value="Snf7"/>
    <property type="match status" value="1"/>
</dbReference>
<evidence type="ECO:0000313" key="2">
    <source>
        <dbReference type="EMBL" id="GKT18531.1"/>
    </source>
</evidence>
<reference evidence="2" key="1">
    <citation type="submission" date="2022-03" db="EMBL/GenBank/DDBJ databases">
        <title>Draft genome sequence of Aduncisulcus paluster, a free-living microaerophilic Fornicata.</title>
        <authorList>
            <person name="Yuyama I."/>
            <person name="Kume K."/>
            <person name="Tamura T."/>
            <person name="Inagaki Y."/>
            <person name="Hashimoto T."/>
        </authorList>
    </citation>
    <scope>NUCLEOTIDE SEQUENCE</scope>
    <source>
        <strain evidence="2">NY0171</strain>
    </source>
</reference>
<dbReference type="InterPro" id="IPR005024">
    <property type="entry name" value="Snf7_fam"/>
</dbReference>
<dbReference type="EMBL" id="BQXS01011956">
    <property type="protein sequence ID" value="GKT18531.1"/>
    <property type="molecule type" value="Genomic_DNA"/>
</dbReference>
<dbReference type="PANTHER" id="PTHR22761:SF96">
    <property type="entry name" value="BCDNA.GH08385"/>
    <property type="match status" value="1"/>
</dbReference>
<comment type="caution">
    <text evidence="2">The sequence shown here is derived from an EMBL/GenBank/DDBJ whole genome shotgun (WGS) entry which is preliminary data.</text>
</comment>
<gene>
    <name evidence="2" type="ORF">ADUPG1_011327</name>
</gene>